<dbReference type="Proteomes" id="UP000011713">
    <property type="component" value="Unassembled WGS sequence"/>
</dbReference>
<dbReference type="HOGENOM" id="CLU_232233_0_0_1"/>
<dbReference type="GO" id="GO:0032039">
    <property type="term" value="C:integrator complex"/>
    <property type="evidence" value="ECO:0007669"/>
    <property type="project" value="InterPro"/>
</dbReference>
<accession>M4BYZ8</accession>
<dbReference type="EMBL" id="JH598052">
    <property type="status" value="NOT_ANNOTATED_CDS"/>
    <property type="molecule type" value="Genomic_DNA"/>
</dbReference>
<feature type="domain" description="Integrator complex subunit 1 RPB2-binding" evidence="2">
    <location>
        <begin position="256"/>
        <end position="388"/>
    </location>
</feature>
<evidence type="ECO:0000313" key="4">
    <source>
        <dbReference type="Proteomes" id="UP000011713"/>
    </source>
</evidence>
<feature type="region of interest" description="Disordered" evidence="1">
    <location>
        <begin position="1"/>
        <end position="40"/>
    </location>
</feature>
<dbReference type="eggNOG" id="KOG4596">
    <property type="taxonomic scope" value="Eukaryota"/>
</dbReference>
<reference evidence="4" key="1">
    <citation type="journal article" date="2010" name="Science">
        <title>Signatures of adaptation to obligate biotrophy in the Hyaloperonospora arabidopsidis genome.</title>
        <authorList>
            <person name="Baxter L."/>
            <person name="Tripathy S."/>
            <person name="Ishaque N."/>
            <person name="Boot N."/>
            <person name="Cabral A."/>
            <person name="Kemen E."/>
            <person name="Thines M."/>
            <person name="Ah-Fong A."/>
            <person name="Anderson R."/>
            <person name="Badejoko W."/>
            <person name="Bittner-Eddy P."/>
            <person name="Boore J.L."/>
            <person name="Chibucos M.C."/>
            <person name="Coates M."/>
            <person name="Dehal P."/>
            <person name="Delehaunty K."/>
            <person name="Dong S."/>
            <person name="Downton P."/>
            <person name="Dumas B."/>
            <person name="Fabro G."/>
            <person name="Fronick C."/>
            <person name="Fuerstenberg S.I."/>
            <person name="Fulton L."/>
            <person name="Gaulin E."/>
            <person name="Govers F."/>
            <person name="Hughes L."/>
            <person name="Humphray S."/>
            <person name="Jiang R.H."/>
            <person name="Judelson H."/>
            <person name="Kamoun S."/>
            <person name="Kyung K."/>
            <person name="Meijer H."/>
            <person name="Minx P."/>
            <person name="Morris P."/>
            <person name="Nelson J."/>
            <person name="Phuntumart V."/>
            <person name="Qutob D."/>
            <person name="Rehmany A."/>
            <person name="Rougon-Cardoso A."/>
            <person name="Ryden P."/>
            <person name="Torto-Alalibo T."/>
            <person name="Studholme D."/>
            <person name="Wang Y."/>
            <person name="Win J."/>
            <person name="Wood J."/>
            <person name="Clifton S.W."/>
            <person name="Rogers J."/>
            <person name="Van den Ackerveken G."/>
            <person name="Jones J.D."/>
            <person name="McDowell J.M."/>
            <person name="Beynon J."/>
            <person name="Tyler B.M."/>
        </authorList>
    </citation>
    <scope>NUCLEOTIDE SEQUENCE [LARGE SCALE GENOMIC DNA]</scope>
    <source>
        <strain evidence="4">Emoy2</strain>
    </source>
</reference>
<feature type="compositionally biased region" description="Polar residues" evidence="1">
    <location>
        <begin position="570"/>
        <end position="585"/>
    </location>
</feature>
<dbReference type="SUPFAM" id="SSF48371">
    <property type="entry name" value="ARM repeat"/>
    <property type="match status" value="1"/>
</dbReference>
<sequence>MNDANEDDDDRGERSDVKVTTASASASDAGTNGDETPGQHFRGALCEATTESKMMEVLMEACSRLLREGKSPSRLLSVGLLSAVKEDPKRFEQPAILKYLLRLLRSKHYIGKKDLLDLGNKASTTTSLGSGQLPGSAEYHQISLPVLVTNLLFQIMKDKDEWPVDSVKVFLDDSLYSRVWVDHELSQLFVQNVKTVLETDGSDQEFTQPQVRQRFRCARVAQEMRSLITNHIKLRLVELNKERSSNSSGSTVTGSNHAVRNTILTLADFATIPQVRLLGAENLEVWLQNPSVKGPAKELLNKIVSLCKSTSSHDIATVDLLLKLKLKSTMFQLKVEVITHLVCNNPAYLKRALSMFIARERFSNISRDVDNIKVLQHIFRASRSASASSILGNSDDSFYRRPIEHRGTLASQELARVFREMASVSDVAPVLKTIVRKILKQLTFEQVDIKALCVGILSNDGHWDALAGDARILDYMGLVTGVVWLILLMRGAAVKSLQIQQSSAINRQGTGSATLGSSGLKHGGAQAAPRRAANPPILVSRANRLGPQKAKPSLSKSSLSSNHAIVGGSVNTSVSQGPTVNSSSSIGGGAPPEGPTTVKMSVWAKEELQQALAFVQREAIVCCRDVFKHFGLSGNAPFEKMLYESIVKKLLFLEMPPDVQATEHDRTCFQATQEDIPVHPDSLELLTSLFVSCKAIDSMEALRTLETIVFRGAEAHMHREALWRHHENDLGAYAQNGGVLGIKLNDGHFVPHLLQLAMIVGCFNPDTVGASLWGDFPTLRAMMQMVITGRYEFPAIKSSDPLLLGKHGNAFPDLIQGNLQLQDYEQQFLQLNQADPSVIEDPLMLFDACGLARQPPPAILDHLRTLNLKFKLGIRLRQSRKKDFLMEMVAGNDEKQAALNTNPADTSTDSASWIADVVCEDFDTVQYLPYGCLCQLLLLALRSNNSRESLQGHVPSNLPALTQIIPRLLEKLREYLADENNSSGVAFDIILYYLEGLNSPELATRRVAGHILYLLTAPRTVNELLKETYRVDTTSGGESSLSFSWLRDLAKLSCYSNIRNRISRSLETLLELEASIPSLGTCMKALYDFSKNWSDVTIRAGALEHGKMDDDANHPQKSAIEQSLLLAGAYGRLLAGRDLIATLLLKDHDIYVIAVEVIWRAIESQLEIAPQLKATSGISFSDCKVFYVTDGANTIREIKLPLAIIHGAIQVLCSPHAHSNLPTHESSRTATCLARLTQSLFPKATANAAILSSTGLVATKDPRLYPDHLLIKLAATTSSTASHLCAAAIRAMSNEALWSLLEQSALTSRCLEMALRIILETAQKSESKAVASLLAVTKQSNVSAAAGVVLMQISVYDAMDSLTPAVVESLKALRTWLQVRYEVDGSMIADQDEEEEALLLSEGFTTFKIKAASESCVTPSASPFYTEPMVESVDKPTRHISDHPHSDVTLFENAYFSPAESWQAKNDAAPLDNRLPLLNCLVKEFKGNSSSGSLPATIVPADFVVAASQSVRRSCPTSENTNTYSAADMWTLLTSLLHFARSSCNSTTAAAQLAKALLHVTDHLPTCLSASHRKECIGFVRRVLDNLGEYFAGSYSACVSFIRHLSAISTAEGLYLLEDPPTAQDILTVLKLVVQFIDGSLTWWKSQGKVLQLDAMTLHGLVVLVKEVEVLERLQVDTRIMPRSCAAGLLTRIARDQGDDYVKQDLIGHPRLVAELMGTLDPDWESFVIVGVADTTSDDHRELVIQDRRLLSQVDDTLRDLTKDGTEVIERFRELTRLHPKLVLSRFPRQLMQYFGTLSLSQLYLNTTFFQNILSAMQITWPYVRHQQSVMEPFCQFLFEILRVVADHHAAEFYQLVSHTWEFFYDALEADFDLDTDLIFSAPRIVLLESIVSMFDSQPGTKAFGEILAQRHSESSLCATLDSIRKRRDNHGSGASQHQQIEQLITQIESEDLVLASGNKSLTERINMTVITQGLRAIDVLCAKADQGAAGVALLRRCAAPVASLLVTEMVTRAIMATLCQTLLNLMRNDSVSIDEIMRSYVNCLRSVRASLKEAAINVVLEFLVFADAQQRRQILQQLFDDPSEVAQSKLGMYLKSTAFRTSLLMASKVST</sequence>
<dbReference type="PANTHER" id="PTHR21224">
    <property type="entry name" value="INTEGRATOR COMPLEX SUBUNIT 1"/>
    <property type="match status" value="1"/>
</dbReference>
<dbReference type="InterPro" id="IPR038902">
    <property type="entry name" value="INTS1"/>
</dbReference>
<dbReference type="STRING" id="559515.M4BYZ8"/>
<dbReference type="VEuPathDB" id="FungiDB:HpaG811796"/>
<dbReference type="GO" id="GO:0034474">
    <property type="term" value="P:U2 snRNA 3'-end processing"/>
    <property type="evidence" value="ECO:0007669"/>
    <property type="project" value="InterPro"/>
</dbReference>
<name>M4BYZ8_HYAAE</name>
<dbReference type="InterPro" id="IPR016024">
    <property type="entry name" value="ARM-type_fold"/>
</dbReference>
<dbReference type="OMA" id="THLVCNN"/>
<dbReference type="Pfam" id="PF12432">
    <property type="entry name" value="INTS1_RP2B-bd"/>
    <property type="match status" value="1"/>
</dbReference>
<proteinExistence type="predicted"/>
<dbReference type="PANTHER" id="PTHR21224:SF1">
    <property type="entry name" value="INTEGRATOR COMPLEX SUBUNIT 1"/>
    <property type="match status" value="1"/>
</dbReference>
<dbReference type="InParanoid" id="M4BYZ8"/>
<dbReference type="InterPro" id="IPR022145">
    <property type="entry name" value="INTS1_RPB2-bd"/>
</dbReference>
<organism evidence="3 4">
    <name type="scientific">Hyaloperonospora arabidopsidis (strain Emoy2)</name>
    <name type="common">Downy mildew agent</name>
    <name type="synonym">Peronospora arabidopsidis</name>
    <dbReference type="NCBI Taxonomy" id="559515"/>
    <lineage>
        <taxon>Eukaryota</taxon>
        <taxon>Sar</taxon>
        <taxon>Stramenopiles</taxon>
        <taxon>Oomycota</taxon>
        <taxon>Peronosporomycetes</taxon>
        <taxon>Peronosporales</taxon>
        <taxon>Peronosporaceae</taxon>
        <taxon>Hyaloperonospora</taxon>
    </lineage>
</organism>
<evidence type="ECO:0000256" key="1">
    <source>
        <dbReference type="SAM" id="MobiDB-lite"/>
    </source>
</evidence>
<feature type="compositionally biased region" description="Low complexity" evidence="1">
    <location>
        <begin position="18"/>
        <end position="29"/>
    </location>
</feature>
<dbReference type="EnsemblProtists" id="HpaT811796">
    <property type="protein sequence ID" value="HpaP811796"/>
    <property type="gene ID" value="HpaG811796"/>
</dbReference>
<evidence type="ECO:0000313" key="3">
    <source>
        <dbReference type="EnsemblProtists" id="HpaP811796"/>
    </source>
</evidence>
<reference evidence="3" key="2">
    <citation type="submission" date="2015-06" db="UniProtKB">
        <authorList>
            <consortium name="EnsemblProtists"/>
        </authorList>
    </citation>
    <scope>IDENTIFICATION</scope>
    <source>
        <strain evidence="3">Emoy2</strain>
    </source>
</reference>
<feature type="region of interest" description="Disordered" evidence="1">
    <location>
        <begin position="570"/>
        <end position="594"/>
    </location>
</feature>
<feature type="compositionally biased region" description="Acidic residues" evidence="1">
    <location>
        <begin position="1"/>
        <end position="10"/>
    </location>
</feature>
<keyword evidence="4" id="KW-1185">Reference proteome</keyword>
<protein>
    <recommendedName>
        <fullName evidence="2">Integrator complex subunit 1 RPB2-binding domain-containing protein</fullName>
    </recommendedName>
</protein>
<feature type="region of interest" description="Disordered" evidence="1">
    <location>
        <begin position="510"/>
        <end position="533"/>
    </location>
</feature>
<evidence type="ECO:0000259" key="2">
    <source>
        <dbReference type="Pfam" id="PF12432"/>
    </source>
</evidence>